<sequence>MHYMNTDQNDEKSENTKQEKISFFATLGAVFWSFIGLRRRSDYERDVTGLNPVYVIIAGLVGVALFIGLLLLAVSFALK</sequence>
<dbReference type="InterPro" id="IPR021344">
    <property type="entry name" value="DUF2970"/>
</dbReference>
<protein>
    <recommendedName>
        <fullName evidence="4">DUF2970 domain-containing protein</fullName>
    </recommendedName>
</protein>
<reference evidence="2" key="2">
    <citation type="submission" date="2020-09" db="EMBL/GenBank/DDBJ databases">
        <authorList>
            <person name="Sun Q."/>
            <person name="Sedlacek I."/>
        </authorList>
    </citation>
    <scope>NUCLEOTIDE SEQUENCE</scope>
    <source>
        <strain evidence="2">CCM 7664</strain>
    </source>
</reference>
<dbReference type="AlphaFoldDB" id="A0A8J3F6K3"/>
<proteinExistence type="predicted"/>
<feature type="transmembrane region" description="Helical" evidence="1">
    <location>
        <begin position="53"/>
        <end position="78"/>
    </location>
</feature>
<gene>
    <name evidence="2" type="ORF">GCM10011430_18500</name>
</gene>
<dbReference type="Pfam" id="PF11174">
    <property type="entry name" value="DUF2970"/>
    <property type="match status" value="1"/>
</dbReference>
<comment type="caution">
    <text evidence="2">The sequence shown here is derived from an EMBL/GenBank/DDBJ whole genome shotgun (WGS) entry which is preliminary data.</text>
</comment>
<keyword evidence="1" id="KW-0812">Transmembrane</keyword>
<accession>A0A8J3F6K3</accession>
<keyword evidence="3" id="KW-1185">Reference proteome</keyword>
<dbReference type="EMBL" id="BMDP01000002">
    <property type="protein sequence ID" value="GGI54676.1"/>
    <property type="molecule type" value="Genomic_DNA"/>
</dbReference>
<name>A0A8J3F6K3_9BURK</name>
<keyword evidence="1" id="KW-1133">Transmembrane helix</keyword>
<dbReference type="Proteomes" id="UP000627205">
    <property type="component" value="Unassembled WGS sequence"/>
</dbReference>
<reference evidence="2" key="1">
    <citation type="journal article" date="2014" name="Int. J. Syst. Evol. Microbiol.">
        <title>Complete genome sequence of Corynebacterium casei LMG S-19264T (=DSM 44701T), isolated from a smear-ripened cheese.</title>
        <authorList>
            <consortium name="US DOE Joint Genome Institute (JGI-PGF)"/>
            <person name="Walter F."/>
            <person name="Albersmeier A."/>
            <person name="Kalinowski J."/>
            <person name="Ruckert C."/>
        </authorList>
    </citation>
    <scope>NUCLEOTIDE SEQUENCE</scope>
    <source>
        <strain evidence="2">CCM 7664</strain>
    </source>
</reference>
<evidence type="ECO:0000313" key="2">
    <source>
        <dbReference type="EMBL" id="GGI54676.1"/>
    </source>
</evidence>
<evidence type="ECO:0000256" key="1">
    <source>
        <dbReference type="SAM" id="Phobius"/>
    </source>
</evidence>
<feature type="transmembrane region" description="Helical" evidence="1">
    <location>
        <begin position="21"/>
        <end position="38"/>
    </location>
</feature>
<organism evidence="2 3">
    <name type="scientific">Oxalicibacterium solurbis</name>
    <dbReference type="NCBI Taxonomy" id="69280"/>
    <lineage>
        <taxon>Bacteria</taxon>
        <taxon>Pseudomonadati</taxon>
        <taxon>Pseudomonadota</taxon>
        <taxon>Betaproteobacteria</taxon>
        <taxon>Burkholderiales</taxon>
        <taxon>Oxalobacteraceae</taxon>
        <taxon>Oxalicibacterium</taxon>
    </lineage>
</organism>
<evidence type="ECO:0008006" key="4">
    <source>
        <dbReference type="Google" id="ProtNLM"/>
    </source>
</evidence>
<evidence type="ECO:0000313" key="3">
    <source>
        <dbReference type="Proteomes" id="UP000627205"/>
    </source>
</evidence>
<keyword evidence="1" id="KW-0472">Membrane</keyword>